<proteinExistence type="predicted"/>
<organism evidence="1 2">
    <name type="scientific">Arthrobacter alpinus</name>
    <dbReference type="NCBI Taxonomy" id="656366"/>
    <lineage>
        <taxon>Bacteria</taxon>
        <taxon>Bacillati</taxon>
        <taxon>Actinomycetota</taxon>
        <taxon>Actinomycetes</taxon>
        <taxon>Micrococcales</taxon>
        <taxon>Micrococcaceae</taxon>
        <taxon>Arthrobacter</taxon>
    </lineage>
</organism>
<accession>A0A0S2LV86</accession>
<evidence type="ECO:0000313" key="2">
    <source>
        <dbReference type="Proteomes" id="UP000059574"/>
    </source>
</evidence>
<evidence type="ECO:0008006" key="3">
    <source>
        <dbReference type="Google" id="ProtNLM"/>
    </source>
</evidence>
<name>A0A0S2LV86_9MICC</name>
<dbReference type="OrthoDB" id="3267550at2"/>
<dbReference type="EMBL" id="CP013200">
    <property type="protein sequence ID" value="ALO65184.1"/>
    <property type="molecule type" value="Genomic_DNA"/>
</dbReference>
<dbReference type="Proteomes" id="UP000059574">
    <property type="component" value="Chromosome"/>
</dbReference>
<dbReference type="RefSeq" id="WP_062285386.1">
    <property type="nucleotide sequence ID" value="NZ_CP013200.1"/>
</dbReference>
<gene>
    <name evidence="1" type="ORF">AS189_00130</name>
</gene>
<reference evidence="2" key="1">
    <citation type="submission" date="2015-11" db="EMBL/GenBank/DDBJ databases">
        <authorList>
            <person name="Kumar R."/>
            <person name="Singh D."/>
            <person name="Swarnkar M.K."/>
            <person name="Singh A.K."/>
            <person name="Kumar S."/>
        </authorList>
    </citation>
    <scope>NUCLEOTIDE SEQUENCE [LARGE SCALE GENOMIC DNA]</scope>
    <source>
        <strain evidence="2">ERGS4:06</strain>
    </source>
</reference>
<dbReference type="PROSITE" id="PS51257">
    <property type="entry name" value="PROKAR_LIPOPROTEIN"/>
    <property type="match status" value="1"/>
</dbReference>
<dbReference type="AlphaFoldDB" id="A0A0S2LV86"/>
<reference evidence="1 2" key="2">
    <citation type="journal article" date="2016" name="J. Biotechnol.">
        <title>Complete genome sequence of Arthrobacter alpinus ERGS4:06, a yellow pigmented bacterium tolerant to cold and radiations isolated from Sikkim Himalaya.</title>
        <authorList>
            <person name="Kumar R."/>
            <person name="Singh D."/>
            <person name="Swarnkar M.K."/>
            <person name="Singh A.K."/>
            <person name="Kumar S."/>
        </authorList>
    </citation>
    <scope>NUCLEOTIDE SEQUENCE [LARGE SCALE GENOMIC DNA]</scope>
    <source>
        <strain evidence="1 2">ERGS4:06</strain>
    </source>
</reference>
<sequence length="192" mass="19563">MRIAAGIRGTNRAQRLSLIAAIGIGAMAFTGCSAINPQSTTMEVAVSDGVHLDMGQLKLRNVLIISEAAGKSGHVAGTFYNEADSDIILTISGAQGAQTQVTVKPGIPLVLNSQNDNAVLSTMAQGPGSMETIELRQSGAGSKTASLNVPILDGTLAEYKNLVPTTAPVIVPTIEPTPEASATPSAEATVAP</sequence>
<protein>
    <recommendedName>
        <fullName evidence="3">DNA modification methylase</fullName>
    </recommendedName>
</protein>
<evidence type="ECO:0000313" key="1">
    <source>
        <dbReference type="EMBL" id="ALO65184.1"/>
    </source>
</evidence>